<dbReference type="STRING" id="933059.SAMN04488103_101262"/>
<keyword evidence="1" id="KW-0732">Signal</keyword>
<reference evidence="3 4" key="1">
    <citation type="submission" date="2016-10" db="EMBL/GenBank/DDBJ databases">
        <authorList>
            <person name="de Groot N.N."/>
        </authorList>
    </citation>
    <scope>NUCLEOTIDE SEQUENCE [LARGE SCALE GENOMIC DNA]</scope>
    <source>
        <strain evidence="3 4">DSM 3857</strain>
    </source>
</reference>
<dbReference type="InterPro" id="IPR014044">
    <property type="entry name" value="CAP_dom"/>
</dbReference>
<dbReference type="PROSITE" id="PS51257">
    <property type="entry name" value="PROKAR_LIPOPROTEIN"/>
    <property type="match status" value="1"/>
</dbReference>
<gene>
    <name evidence="3" type="ORF">SAMN04488103_101262</name>
</gene>
<evidence type="ECO:0000259" key="2">
    <source>
        <dbReference type="Pfam" id="PF00188"/>
    </source>
</evidence>
<dbReference type="AlphaFoldDB" id="A0A1H7YRR6"/>
<dbReference type="PANTHER" id="PTHR31157:SF1">
    <property type="entry name" value="SCP DOMAIN-CONTAINING PROTEIN"/>
    <property type="match status" value="1"/>
</dbReference>
<proteinExistence type="predicted"/>
<keyword evidence="4" id="KW-1185">Reference proteome</keyword>
<dbReference type="Gene3D" id="3.40.33.10">
    <property type="entry name" value="CAP"/>
    <property type="match status" value="1"/>
</dbReference>
<organism evidence="3 4">
    <name type="scientific">Gemmobacter aquatilis</name>
    <dbReference type="NCBI Taxonomy" id="933059"/>
    <lineage>
        <taxon>Bacteria</taxon>
        <taxon>Pseudomonadati</taxon>
        <taxon>Pseudomonadota</taxon>
        <taxon>Alphaproteobacteria</taxon>
        <taxon>Rhodobacterales</taxon>
        <taxon>Paracoccaceae</taxon>
        <taxon>Gemmobacter</taxon>
    </lineage>
</organism>
<evidence type="ECO:0000313" key="4">
    <source>
        <dbReference type="Proteomes" id="UP000198761"/>
    </source>
</evidence>
<name>A0A1H7YRR6_9RHOB</name>
<dbReference type="OrthoDB" id="7846629at2"/>
<dbReference type="EMBL" id="FOCE01000001">
    <property type="protein sequence ID" value="SEM47899.1"/>
    <property type="molecule type" value="Genomic_DNA"/>
</dbReference>
<dbReference type="Pfam" id="PF00188">
    <property type="entry name" value="CAP"/>
    <property type="match status" value="1"/>
</dbReference>
<protein>
    <submittedName>
        <fullName evidence="3">Uncharacterized conserved protein YkwD, contains CAP (CSP/antigen 5/PR1) domain</fullName>
    </submittedName>
</protein>
<dbReference type="SUPFAM" id="SSF55797">
    <property type="entry name" value="PR-1-like"/>
    <property type="match status" value="1"/>
</dbReference>
<accession>A0A1H7YRR6</accession>
<dbReference type="RefSeq" id="WP_091295679.1">
    <property type="nucleotide sequence ID" value="NZ_FOCE01000001.1"/>
</dbReference>
<dbReference type="PANTHER" id="PTHR31157">
    <property type="entry name" value="SCP DOMAIN-CONTAINING PROTEIN"/>
    <property type="match status" value="1"/>
</dbReference>
<dbReference type="InterPro" id="IPR035940">
    <property type="entry name" value="CAP_sf"/>
</dbReference>
<evidence type="ECO:0000256" key="1">
    <source>
        <dbReference type="SAM" id="SignalP"/>
    </source>
</evidence>
<feature type="domain" description="SCP" evidence="2">
    <location>
        <begin position="53"/>
        <end position="167"/>
    </location>
</feature>
<feature type="chain" id="PRO_5011737692" evidence="1">
    <location>
        <begin position="20"/>
        <end position="199"/>
    </location>
</feature>
<dbReference type="Proteomes" id="UP000198761">
    <property type="component" value="Unassembled WGS sequence"/>
</dbReference>
<evidence type="ECO:0000313" key="3">
    <source>
        <dbReference type="EMBL" id="SEM47899.1"/>
    </source>
</evidence>
<feature type="signal peptide" evidence="1">
    <location>
        <begin position="1"/>
        <end position="19"/>
    </location>
</feature>
<sequence length="199" mass="21706">MTRFPVLALCAVALLSACSSPIPQEQFGADGRPLPRVYKMSRADEAEIPYRVLDSLNALRSAKGVSPVQLNAQLSAAAAAHSRDMSAQNRPWHFGSDGSSPLLRAQRAGYAGHFMGELIAETYETEMETLADWSTQAETRGVLLEPKVNELGFAWYQEPNGKIWWTLVTGDSTRPPVANVNITALGRETTSEMDNLVGQ</sequence>
<dbReference type="CDD" id="cd05379">
    <property type="entry name" value="CAP_bacterial"/>
    <property type="match status" value="1"/>
</dbReference>